<dbReference type="EMBL" id="LR798240">
    <property type="protein sequence ID" value="CAB5214260.1"/>
    <property type="molecule type" value="Genomic_DNA"/>
</dbReference>
<protein>
    <submittedName>
        <fullName evidence="2">Uncharacterized protein</fullName>
    </submittedName>
</protein>
<organism evidence="2">
    <name type="scientific">uncultured Caudovirales phage</name>
    <dbReference type="NCBI Taxonomy" id="2100421"/>
    <lineage>
        <taxon>Viruses</taxon>
        <taxon>Duplodnaviria</taxon>
        <taxon>Heunggongvirae</taxon>
        <taxon>Uroviricota</taxon>
        <taxon>Caudoviricetes</taxon>
        <taxon>Peduoviridae</taxon>
        <taxon>Maltschvirus</taxon>
        <taxon>Maltschvirus maltsch</taxon>
    </lineage>
</organism>
<reference evidence="2" key="1">
    <citation type="submission" date="2020-05" db="EMBL/GenBank/DDBJ databases">
        <authorList>
            <person name="Chiriac C."/>
            <person name="Salcher M."/>
            <person name="Ghai R."/>
            <person name="Kavagutti S V."/>
        </authorList>
    </citation>
    <scope>NUCLEOTIDE SEQUENCE</scope>
</reference>
<keyword evidence="1" id="KW-0175">Coiled coil</keyword>
<accession>A0A6J7WGQ4</accession>
<feature type="coiled-coil region" evidence="1">
    <location>
        <begin position="153"/>
        <end position="191"/>
    </location>
</feature>
<evidence type="ECO:0000256" key="1">
    <source>
        <dbReference type="SAM" id="Coils"/>
    </source>
</evidence>
<sequence length="208" mass="23481">MALPSDEQGADARLAVTFYKKEMKQDDESMAAGRPIFKEFDFVRICVPGDALTEIDTYANESHKQRFPRQWAHYQNQVGDHQDVVGTPLSQWTQITRSQAEELRGLKFPTVESIANCSDQQLQRIGMAAGMSPYAFRDKAKAFLNLADQVGETNQREAELEKLRLENAAIKAEADARATKQQEQIDALMAMMAEKKPKAKAKKEEEVE</sequence>
<gene>
    <name evidence="2" type="ORF">UFOVP193_47</name>
</gene>
<proteinExistence type="predicted"/>
<name>A0A6J7WGQ4_9CAUD</name>
<evidence type="ECO:0000313" key="2">
    <source>
        <dbReference type="EMBL" id="CAB5214260.1"/>
    </source>
</evidence>